<dbReference type="SUPFAM" id="SSF55729">
    <property type="entry name" value="Acyl-CoA N-acyltransferases (Nat)"/>
    <property type="match status" value="1"/>
</dbReference>
<organism evidence="3 4">
    <name type="scientific">Sphingobium vermicomposti</name>
    <dbReference type="NCBI Taxonomy" id="529005"/>
    <lineage>
        <taxon>Bacteria</taxon>
        <taxon>Pseudomonadati</taxon>
        <taxon>Pseudomonadota</taxon>
        <taxon>Alphaproteobacteria</taxon>
        <taxon>Sphingomonadales</taxon>
        <taxon>Sphingomonadaceae</taxon>
        <taxon>Sphingobium</taxon>
    </lineage>
</organism>
<keyword evidence="4" id="KW-1185">Reference proteome</keyword>
<evidence type="ECO:0000256" key="1">
    <source>
        <dbReference type="ARBA" id="ARBA00022679"/>
    </source>
</evidence>
<dbReference type="InterPro" id="IPR000182">
    <property type="entry name" value="GNAT_dom"/>
</dbReference>
<proteinExistence type="predicted"/>
<protein>
    <submittedName>
        <fullName evidence="3">GNAT superfamily N-acetyltransferase</fullName>
    </submittedName>
</protein>
<dbReference type="RefSeq" id="WP_167304832.1">
    <property type="nucleotide sequence ID" value="NZ_JAASQR010000004.1"/>
</dbReference>
<sequence length="150" mass="16491">MMPHVRLAKHDDLSEVEGIVSRAYSPYVERIGQNPGSMADDYCILIGSGCVHVVEIDGRVQAILVLIPEASTLLLGNIAVEPSAQGMGLGGRLLNYAEQVARTLGYRAIRLYTNEAMTENIVLYNRIGYAETHRAEEHGLKRVHMTKSLA</sequence>
<gene>
    <name evidence="3" type="ORF">FHS54_002936</name>
</gene>
<dbReference type="GO" id="GO:0008080">
    <property type="term" value="F:N-acetyltransferase activity"/>
    <property type="evidence" value="ECO:0007669"/>
    <property type="project" value="InterPro"/>
</dbReference>
<keyword evidence="1 3" id="KW-0808">Transferase</keyword>
<dbReference type="Proteomes" id="UP000576821">
    <property type="component" value="Unassembled WGS sequence"/>
</dbReference>
<dbReference type="InterPro" id="IPR050769">
    <property type="entry name" value="NAT_camello-type"/>
</dbReference>
<reference evidence="3 4" key="1">
    <citation type="submission" date="2020-03" db="EMBL/GenBank/DDBJ databases">
        <title>Genomic Encyclopedia of Type Strains, Phase IV (KMG-IV): sequencing the most valuable type-strain genomes for metagenomic binning, comparative biology and taxonomic classification.</title>
        <authorList>
            <person name="Goeker M."/>
        </authorList>
    </citation>
    <scope>NUCLEOTIDE SEQUENCE [LARGE SCALE GENOMIC DNA]</scope>
    <source>
        <strain evidence="3 4">DSM 21299</strain>
    </source>
</reference>
<dbReference type="InterPro" id="IPR016181">
    <property type="entry name" value="Acyl_CoA_acyltransferase"/>
</dbReference>
<dbReference type="PANTHER" id="PTHR13947">
    <property type="entry name" value="GNAT FAMILY N-ACETYLTRANSFERASE"/>
    <property type="match status" value="1"/>
</dbReference>
<dbReference type="CDD" id="cd04301">
    <property type="entry name" value="NAT_SF"/>
    <property type="match status" value="1"/>
</dbReference>
<feature type="domain" description="N-acetyltransferase" evidence="2">
    <location>
        <begin position="3"/>
        <end position="150"/>
    </location>
</feature>
<evidence type="ECO:0000313" key="3">
    <source>
        <dbReference type="EMBL" id="NIJ17936.1"/>
    </source>
</evidence>
<dbReference type="PROSITE" id="PS51186">
    <property type="entry name" value="GNAT"/>
    <property type="match status" value="1"/>
</dbReference>
<dbReference type="Gene3D" id="3.40.630.30">
    <property type="match status" value="1"/>
</dbReference>
<evidence type="ECO:0000313" key="4">
    <source>
        <dbReference type="Proteomes" id="UP000576821"/>
    </source>
</evidence>
<comment type="caution">
    <text evidence="3">The sequence shown here is derived from an EMBL/GenBank/DDBJ whole genome shotgun (WGS) entry which is preliminary data.</text>
</comment>
<accession>A0A846MHV8</accession>
<name>A0A846MHV8_9SPHN</name>
<dbReference type="Pfam" id="PF00583">
    <property type="entry name" value="Acetyltransf_1"/>
    <property type="match status" value="1"/>
</dbReference>
<evidence type="ECO:0000259" key="2">
    <source>
        <dbReference type="PROSITE" id="PS51186"/>
    </source>
</evidence>
<dbReference type="AlphaFoldDB" id="A0A846MHV8"/>
<dbReference type="EMBL" id="JAASQR010000004">
    <property type="protein sequence ID" value="NIJ17936.1"/>
    <property type="molecule type" value="Genomic_DNA"/>
</dbReference>
<dbReference type="PANTHER" id="PTHR13947:SF37">
    <property type="entry name" value="LD18367P"/>
    <property type="match status" value="1"/>
</dbReference>